<feature type="transmembrane region" description="Helical" evidence="1">
    <location>
        <begin position="71"/>
        <end position="91"/>
    </location>
</feature>
<sequence length="227" mass="26068">MQIIAKIMDKIKGVAKQAGIILLGGIFVSAFWDFLAKDTLVRIGRWIVEFSSNFSNTLTDFTYKSPSSSHVIFNILPSLLMIMGIIGFVVIRSIEMLQRLREQKLKISNDNNKDEEEGIEEEDIEDKPAKKNRSKVVIGLIRVNIFLYLFVIPFYVAMLSMLIFQNSVKLVTERNMGILKPYVTNNRYDFLYSEYLQIKTKSDFVKLQTQLDSIADAHKIKISDPSK</sequence>
<keyword evidence="1" id="KW-0472">Membrane</keyword>
<dbReference type="AlphaFoldDB" id="A0A4R6WHB9"/>
<feature type="transmembrane region" description="Helical" evidence="1">
    <location>
        <begin position="140"/>
        <end position="164"/>
    </location>
</feature>
<gene>
    <name evidence="2" type="ORF">CLV99_1018</name>
</gene>
<keyword evidence="1" id="KW-0812">Transmembrane</keyword>
<name>A0A4R6WHB9_9SPHI</name>
<accession>A0A4R6WHB9</accession>
<feature type="transmembrane region" description="Helical" evidence="1">
    <location>
        <begin position="20"/>
        <end position="36"/>
    </location>
</feature>
<keyword evidence="1" id="KW-1133">Transmembrane helix</keyword>
<comment type="caution">
    <text evidence="2">The sequence shown here is derived from an EMBL/GenBank/DDBJ whole genome shotgun (WGS) entry which is preliminary data.</text>
</comment>
<proteinExistence type="predicted"/>
<evidence type="ECO:0000313" key="3">
    <source>
        <dbReference type="Proteomes" id="UP000295292"/>
    </source>
</evidence>
<protein>
    <submittedName>
        <fullName evidence="2">Uncharacterized protein</fullName>
    </submittedName>
</protein>
<evidence type="ECO:0000313" key="2">
    <source>
        <dbReference type="EMBL" id="TDQ79573.1"/>
    </source>
</evidence>
<evidence type="ECO:0000256" key="1">
    <source>
        <dbReference type="SAM" id="Phobius"/>
    </source>
</evidence>
<keyword evidence="3" id="KW-1185">Reference proteome</keyword>
<dbReference type="EMBL" id="SNYV01000011">
    <property type="protein sequence ID" value="TDQ79573.1"/>
    <property type="molecule type" value="Genomic_DNA"/>
</dbReference>
<organism evidence="2 3">
    <name type="scientific">Sphingobacterium yanglingense</name>
    <dbReference type="NCBI Taxonomy" id="1437280"/>
    <lineage>
        <taxon>Bacteria</taxon>
        <taxon>Pseudomonadati</taxon>
        <taxon>Bacteroidota</taxon>
        <taxon>Sphingobacteriia</taxon>
        <taxon>Sphingobacteriales</taxon>
        <taxon>Sphingobacteriaceae</taxon>
        <taxon>Sphingobacterium</taxon>
    </lineage>
</organism>
<dbReference type="Proteomes" id="UP000295292">
    <property type="component" value="Unassembled WGS sequence"/>
</dbReference>
<reference evidence="2 3" key="1">
    <citation type="submission" date="2019-03" db="EMBL/GenBank/DDBJ databases">
        <title>Genomic Encyclopedia of Archaeal and Bacterial Type Strains, Phase II (KMG-II): from individual species to whole genera.</title>
        <authorList>
            <person name="Goeker M."/>
        </authorList>
    </citation>
    <scope>NUCLEOTIDE SEQUENCE [LARGE SCALE GENOMIC DNA]</scope>
    <source>
        <strain evidence="2 3">DSM 28353</strain>
    </source>
</reference>